<gene>
    <name evidence="2" type="ORF">CKJ80_08095</name>
</gene>
<dbReference type="AlphaFoldDB" id="A0AB36RJP4"/>
<protein>
    <submittedName>
        <fullName evidence="2">Uncharacterized protein</fullName>
    </submittedName>
</protein>
<evidence type="ECO:0000256" key="1">
    <source>
        <dbReference type="SAM" id="MobiDB-lite"/>
    </source>
</evidence>
<comment type="caution">
    <text evidence="2">The sequence shown here is derived from an EMBL/GenBank/DDBJ whole genome shotgun (WGS) entry which is preliminary data.</text>
</comment>
<organism evidence="2 3">
    <name type="scientific">Corynebacterium hadale</name>
    <dbReference type="NCBI Taxonomy" id="2026255"/>
    <lineage>
        <taxon>Bacteria</taxon>
        <taxon>Bacillati</taxon>
        <taxon>Actinomycetota</taxon>
        <taxon>Actinomycetes</taxon>
        <taxon>Mycobacteriales</taxon>
        <taxon>Corynebacteriaceae</taxon>
        <taxon>Corynebacterium</taxon>
    </lineage>
</organism>
<feature type="compositionally biased region" description="Low complexity" evidence="1">
    <location>
        <begin position="1"/>
        <end position="37"/>
    </location>
</feature>
<evidence type="ECO:0000313" key="3">
    <source>
        <dbReference type="Proteomes" id="UP000218041"/>
    </source>
</evidence>
<feature type="region of interest" description="Disordered" evidence="1">
    <location>
        <begin position="1"/>
        <end position="70"/>
    </location>
</feature>
<proteinExistence type="predicted"/>
<dbReference type="EMBL" id="NSGP01000010">
    <property type="protein sequence ID" value="PAT10083.1"/>
    <property type="molecule type" value="Genomic_DNA"/>
</dbReference>
<reference evidence="2 3" key="1">
    <citation type="submission" date="2017-08" db="EMBL/GenBank/DDBJ databases">
        <title>Whole genome sequences of 6 clinical strains closest to Corynebacterium imitans.</title>
        <authorList>
            <person name="Bernier A.-M."/>
            <person name="Burdz T."/>
            <person name="Bernard K."/>
        </authorList>
    </citation>
    <scope>NUCLEOTIDE SEQUENCE [LARGE SCALE GENOMIC DNA]</scope>
    <source>
        <strain evidence="2 3">NML92-0415</strain>
    </source>
</reference>
<sequence length="203" mass="21410">MTVTQTTVVEEPTGPENTASDNAAPESTASESATPPAQQTQDNADACAQLPKDPREAYPSGTAPGRMPADDGSDFNYWIEDIDNAYDPCAPLSWIIFRGSLGDEHRPAGTGASIADGLALYVNGAPAQDMAAVDKIESVVPTPDGGVDLAWGERTGATAEGITAHYTVHLLNDGGAVVPVSGSIDEFNRWWNYPVHYLLGTYD</sequence>
<accession>A0AB36RJP4</accession>
<dbReference type="Proteomes" id="UP000218041">
    <property type="component" value="Unassembled WGS sequence"/>
</dbReference>
<evidence type="ECO:0000313" key="2">
    <source>
        <dbReference type="EMBL" id="PAT10083.1"/>
    </source>
</evidence>
<name>A0AB36RJP4_9CORY</name>